<sequence>MQHGAGGQKERASRGILTPIQKTPPSVSYIHDLASHVHAVQCAGPSKAPLPRSLCPFADCSSRQMKPSKDPATLVVTVRPLYITQIEMLINLKLARRDQGRADGVCNITQFTVGGRENALHARPSYNGCPAVPLSSEQKAPPEPMNCMILCIPSSIAHHSSAAPANWPCTCCQAARSDGAEQHCRKEELKAGMLKISITHHTPLASVSLSQSGPAHGERVSV</sequence>
<organism evidence="1 2">
    <name type="scientific">Pleomassaria siparia CBS 279.74</name>
    <dbReference type="NCBI Taxonomy" id="1314801"/>
    <lineage>
        <taxon>Eukaryota</taxon>
        <taxon>Fungi</taxon>
        <taxon>Dikarya</taxon>
        <taxon>Ascomycota</taxon>
        <taxon>Pezizomycotina</taxon>
        <taxon>Dothideomycetes</taxon>
        <taxon>Pleosporomycetidae</taxon>
        <taxon>Pleosporales</taxon>
        <taxon>Pleomassariaceae</taxon>
        <taxon>Pleomassaria</taxon>
    </lineage>
</organism>
<keyword evidence="2" id="KW-1185">Reference proteome</keyword>
<name>A0A6G1KNN8_9PLEO</name>
<gene>
    <name evidence="1" type="ORF">K504DRAFT_462672</name>
</gene>
<evidence type="ECO:0000313" key="2">
    <source>
        <dbReference type="Proteomes" id="UP000799428"/>
    </source>
</evidence>
<evidence type="ECO:0000313" key="1">
    <source>
        <dbReference type="EMBL" id="KAF2714253.1"/>
    </source>
</evidence>
<reference evidence="1" key="1">
    <citation type="journal article" date="2020" name="Stud. Mycol.">
        <title>101 Dothideomycetes genomes: a test case for predicting lifestyles and emergence of pathogens.</title>
        <authorList>
            <person name="Haridas S."/>
            <person name="Albert R."/>
            <person name="Binder M."/>
            <person name="Bloem J."/>
            <person name="Labutti K."/>
            <person name="Salamov A."/>
            <person name="Andreopoulos B."/>
            <person name="Baker S."/>
            <person name="Barry K."/>
            <person name="Bills G."/>
            <person name="Bluhm B."/>
            <person name="Cannon C."/>
            <person name="Castanera R."/>
            <person name="Culley D."/>
            <person name="Daum C."/>
            <person name="Ezra D."/>
            <person name="Gonzalez J."/>
            <person name="Henrissat B."/>
            <person name="Kuo A."/>
            <person name="Liang C."/>
            <person name="Lipzen A."/>
            <person name="Lutzoni F."/>
            <person name="Magnuson J."/>
            <person name="Mondo S."/>
            <person name="Nolan M."/>
            <person name="Ohm R."/>
            <person name="Pangilinan J."/>
            <person name="Park H.-J."/>
            <person name="Ramirez L."/>
            <person name="Alfaro M."/>
            <person name="Sun H."/>
            <person name="Tritt A."/>
            <person name="Yoshinaga Y."/>
            <person name="Zwiers L.-H."/>
            <person name="Turgeon B."/>
            <person name="Goodwin S."/>
            <person name="Spatafora J."/>
            <person name="Crous P."/>
            <person name="Grigoriev I."/>
        </authorList>
    </citation>
    <scope>NUCLEOTIDE SEQUENCE</scope>
    <source>
        <strain evidence="1">CBS 279.74</strain>
    </source>
</reference>
<protein>
    <submittedName>
        <fullName evidence="1">Uncharacterized protein</fullName>
    </submittedName>
</protein>
<dbReference type="EMBL" id="MU005765">
    <property type="protein sequence ID" value="KAF2714253.1"/>
    <property type="molecule type" value="Genomic_DNA"/>
</dbReference>
<proteinExistence type="predicted"/>
<dbReference type="AlphaFoldDB" id="A0A6G1KNN8"/>
<accession>A0A6G1KNN8</accession>
<dbReference type="Proteomes" id="UP000799428">
    <property type="component" value="Unassembled WGS sequence"/>
</dbReference>